<dbReference type="GO" id="GO:0006508">
    <property type="term" value="P:proteolysis"/>
    <property type="evidence" value="ECO:0007669"/>
    <property type="project" value="UniProtKB-KW"/>
</dbReference>
<dbReference type="Gene3D" id="1.20.1540.10">
    <property type="entry name" value="Rhomboid-like"/>
    <property type="match status" value="1"/>
</dbReference>
<protein>
    <submittedName>
        <fullName evidence="9">Membrane associated rhomboid family serine protease</fullName>
    </submittedName>
</protein>
<dbReference type="EMBL" id="QAOT01000005">
    <property type="protein sequence ID" value="PTR19310.1"/>
    <property type="molecule type" value="Genomic_DNA"/>
</dbReference>
<evidence type="ECO:0000313" key="10">
    <source>
        <dbReference type="Proteomes" id="UP000244060"/>
    </source>
</evidence>
<feature type="transmembrane region" description="Helical" evidence="7">
    <location>
        <begin position="98"/>
        <end position="119"/>
    </location>
</feature>
<evidence type="ECO:0000256" key="4">
    <source>
        <dbReference type="ARBA" id="ARBA00022801"/>
    </source>
</evidence>
<organism evidence="9 10">
    <name type="scientific">Cereibacter azotoformans</name>
    <dbReference type="NCBI Taxonomy" id="43057"/>
    <lineage>
        <taxon>Bacteria</taxon>
        <taxon>Pseudomonadati</taxon>
        <taxon>Pseudomonadota</taxon>
        <taxon>Alphaproteobacteria</taxon>
        <taxon>Rhodobacterales</taxon>
        <taxon>Paracoccaceae</taxon>
        <taxon>Cereibacter</taxon>
    </lineage>
</organism>
<comment type="caution">
    <text evidence="9">The sequence shown here is derived from an EMBL/GenBank/DDBJ whole genome shotgun (WGS) entry which is preliminary data.</text>
</comment>
<feature type="transmembrane region" description="Helical" evidence="7">
    <location>
        <begin position="217"/>
        <end position="242"/>
    </location>
</feature>
<sequence length="271" mass="28821">MAIAVRGLFAFAARRVCGGRRPGRPRRAYRVRQALGGAGMGAYVISMSQPQNHRTGPSSSSSSGAPGFVWALVGLLAAIELLLTAAESGWIGEPRLRSIAILLGAFWPPLLAPGAGELYPFQREAMFLTHAFLHANLLHLVMNGVILLSLGKVIGERVGRVRLFLLFALSAIAGGAAFGLISMSHGPMIGASGAAFGFFGLWNAWEFQRRRARGLSLRPVLGTVGGLIVANIALFVFLQGGLAWEAHLGGYLMGWAAAFTFCRLPTLRPQA</sequence>
<keyword evidence="9" id="KW-0645">Protease</keyword>
<evidence type="ECO:0000256" key="3">
    <source>
        <dbReference type="ARBA" id="ARBA00022692"/>
    </source>
</evidence>
<gene>
    <name evidence="9" type="ORF">C8J28_105151</name>
</gene>
<dbReference type="PANTHER" id="PTHR43731:SF14">
    <property type="entry name" value="PRESENILIN-ASSOCIATED RHOMBOID-LIKE PROTEIN, MITOCHONDRIAL"/>
    <property type="match status" value="1"/>
</dbReference>
<comment type="similarity">
    <text evidence="2">Belongs to the peptidase S54 family.</text>
</comment>
<dbReference type="InterPro" id="IPR022764">
    <property type="entry name" value="Peptidase_S54_rhomboid_dom"/>
</dbReference>
<evidence type="ECO:0000259" key="8">
    <source>
        <dbReference type="Pfam" id="PF01694"/>
    </source>
</evidence>
<keyword evidence="5 7" id="KW-1133">Transmembrane helix</keyword>
<dbReference type="AlphaFoldDB" id="A0A2T5KA55"/>
<keyword evidence="10" id="KW-1185">Reference proteome</keyword>
<feature type="domain" description="Peptidase S54 rhomboid" evidence="8">
    <location>
        <begin position="127"/>
        <end position="263"/>
    </location>
</feature>
<evidence type="ECO:0000256" key="7">
    <source>
        <dbReference type="SAM" id="Phobius"/>
    </source>
</evidence>
<feature type="transmembrane region" description="Helical" evidence="7">
    <location>
        <begin position="187"/>
        <end position="205"/>
    </location>
</feature>
<feature type="transmembrane region" description="Helical" evidence="7">
    <location>
        <begin position="131"/>
        <end position="151"/>
    </location>
</feature>
<evidence type="ECO:0000313" key="9">
    <source>
        <dbReference type="EMBL" id="PTR19310.1"/>
    </source>
</evidence>
<dbReference type="PANTHER" id="PTHR43731">
    <property type="entry name" value="RHOMBOID PROTEASE"/>
    <property type="match status" value="1"/>
</dbReference>
<dbReference type="Proteomes" id="UP000244060">
    <property type="component" value="Unassembled WGS sequence"/>
</dbReference>
<name>A0A2T5KA55_9RHOB</name>
<dbReference type="Pfam" id="PF01694">
    <property type="entry name" value="Rhomboid"/>
    <property type="match status" value="1"/>
</dbReference>
<dbReference type="SUPFAM" id="SSF144091">
    <property type="entry name" value="Rhomboid-like"/>
    <property type="match status" value="1"/>
</dbReference>
<dbReference type="InterPro" id="IPR050925">
    <property type="entry name" value="Rhomboid_protease_S54"/>
</dbReference>
<feature type="transmembrane region" description="Helical" evidence="7">
    <location>
        <begin position="67"/>
        <end position="86"/>
    </location>
</feature>
<feature type="transmembrane region" description="Helical" evidence="7">
    <location>
        <begin position="29"/>
        <end position="47"/>
    </location>
</feature>
<proteinExistence type="inferred from homology"/>
<accession>A0A2T5KA55</accession>
<evidence type="ECO:0000256" key="2">
    <source>
        <dbReference type="ARBA" id="ARBA00009045"/>
    </source>
</evidence>
<dbReference type="GO" id="GO:0004252">
    <property type="term" value="F:serine-type endopeptidase activity"/>
    <property type="evidence" value="ECO:0007669"/>
    <property type="project" value="InterPro"/>
</dbReference>
<dbReference type="GO" id="GO:0016020">
    <property type="term" value="C:membrane"/>
    <property type="evidence" value="ECO:0007669"/>
    <property type="project" value="UniProtKB-SubCell"/>
</dbReference>
<reference evidence="9 10" key="1">
    <citation type="submission" date="2018-04" db="EMBL/GenBank/DDBJ databases">
        <title>Genomic Encyclopedia of Type Strains, Phase III (KMG-III): the genomes of soil and plant-associated and newly described type strains.</title>
        <authorList>
            <person name="Whitman W."/>
        </authorList>
    </citation>
    <scope>NUCLEOTIDE SEQUENCE [LARGE SCALE GENOMIC DNA]</scope>
    <source>
        <strain evidence="9 10">KA25</strain>
    </source>
</reference>
<keyword evidence="4" id="KW-0378">Hydrolase</keyword>
<evidence type="ECO:0000256" key="6">
    <source>
        <dbReference type="ARBA" id="ARBA00023136"/>
    </source>
</evidence>
<keyword evidence="6 7" id="KW-0472">Membrane</keyword>
<evidence type="ECO:0000256" key="5">
    <source>
        <dbReference type="ARBA" id="ARBA00022989"/>
    </source>
</evidence>
<evidence type="ECO:0000256" key="1">
    <source>
        <dbReference type="ARBA" id="ARBA00004141"/>
    </source>
</evidence>
<feature type="transmembrane region" description="Helical" evidence="7">
    <location>
        <begin position="163"/>
        <end position="181"/>
    </location>
</feature>
<keyword evidence="3 7" id="KW-0812">Transmembrane</keyword>
<comment type="subcellular location">
    <subcellularLocation>
        <location evidence="1">Membrane</location>
        <topology evidence="1">Multi-pass membrane protein</topology>
    </subcellularLocation>
</comment>
<dbReference type="InterPro" id="IPR035952">
    <property type="entry name" value="Rhomboid-like_sf"/>
</dbReference>